<dbReference type="AlphaFoldDB" id="A0AAN9T9Q0"/>
<evidence type="ECO:0000313" key="1">
    <source>
        <dbReference type="EMBL" id="KAK7575609.1"/>
    </source>
</evidence>
<evidence type="ECO:0000313" key="2">
    <source>
        <dbReference type="Proteomes" id="UP001367676"/>
    </source>
</evidence>
<protein>
    <submittedName>
        <fullName evidence="1">Uncharacterized protein</fullName>
    </submittedName>
</protein>
<accession>A0AAN9T9Q0</accession>
<dbReference type="EMBL" id="JBBCAQ010000036">
    <property type="protein sequence ID" value="KAK7575609.1"/>
    <property type="molecule type" value="Genomic_DNA"/>
</dbReference>
<reference evidence="1 2" key="1">
    <citation type="submission" date="2024-03" db="EMBL/GenBank/DDBJ databases">
        <title>Adaptation during the transition from Ophiocordyceps entomopathogen to insect associate is accompanied by gene loss and intensified selection.</title>
        <authorList>
            <person name="Ward C.M."/>
            <person name="Onetto C.A."/>
            <person name="Borneman A.R."/>
        </authorList>
    </citation>
    <scope>NUCLEOTIDE SEQUENCE [LARGE SCALE GENOMIC DNA]</scope>
    <source>
        <strain evidence="1">AWRI1</strain>
        <tissue evidence="1">Single Adult Female</tissue>
    </source>
</reference>
<gene>
    <name evidence="1" type="ORF">V9T40_011895</name>
</gene>
<organism evidence="1 2">
    <name type="scientific">Parthenolecanium corni</name>
    <dbReference type="NCBI Taxonomy" id="536013"/>
    <lineage>
        <taxon>Eukaryota</taxon>
        <taxon>Metazoa</taxon>
        <taxon>Ecdysozoa</taxon>
        <taxon>Arthropoda</taxon>
        <taxon>Hexapoda</taxon>
        <taxon>Insecta</taxon>
        <taxon>Pterygota</taxon>
        <taxon>Neoptera</taxon>
        <taxon>Paraneoptera</taxon>
        <taxon>Hemiptera</taxon>
        <taxon>Sternorrhyncha</taxon>
        <taxon>Coccoidea</taxon>
        <taxon>Coccidae</taxon>
        <taxon>Parthenolecanium</taxon>
    </lineage>
</organism>
<name>A0AAN9T9Q0_9HEMI</name>
<comment type="caution">
    <text evidence="1">The sequence shown here is derived from an EMBL/GenBank/DDBJ whole genome shotgun (WGS) entry which is preliminary data.</text>
</comment>
<dbReference type="SUPFAM" id="SSF49265">
    <property type="entry name" value="Fibronectin type III"/>
    <property type="match status" value="1"/>
</dbReference>
<proteinExistence type="predicted"/>
<dbReference type="InterPro" id="IPR036116">
    <property type="entry name" value="FN3_sf"/>
</dbReference>
<dbReference type="Proteomes" id="UP001367676">
    <property type="component" value="Unassembled WGS sequence"/>
</dbReference>
<sequence length="206" mass="23261">MKICTFRAIDDREEYKLVICKEDFSQGNILYFGVVVDVVVTSINGDSENDSDPQQMVFEPGSSAVTSVNVNSFSNGTILVSWKPPKHLLEDSVDLYEISYVNPSLLNSDIYCSKYFVNINSDGLIHYVWTTRAHTEVLLGNPEVPFKPGNTYTFTITPRWWSGPVCYGLPEPKLPAQNPDTSIQKLNFAVYSLPNLCEYNRIPLDF</sequence>
<keyword evidence="2" id="KW-1185">Reference proteome</keyword>